<feature type="compositionally biased region" description="Basic and acidic residues" evidence="1">
    <location>
        <begin position="86"/>
        <end position="140"/>
    </location>
</feature>
<evidence type="ECO:0000313" key="4">
    <source>
        <dbReference type="Proteomes" id="UP001066327"/>
    </source>
</evidence>
<dbReference type="Proteomes" id="UP001066327">
    <property type="component" value="Unassembled WGS sequence"/>
</dbReference>
<dbReference type="EMBL" id="JAPWIS010000003">
    <property type="protein sequence ID" value="MCZ4583488.1"/>
    <property type="molecule type" value="Genomic_DNA"/>
</dbReference>
<protein>
    <submittedName>
        <fullName evidence="3">IF2 family translation initiation factor</fullName>
    </submittedName>
</protein>
<feature type="region of interest" description="Disordered" evidence="1">
    <location>
        <begin position="86"/>
        <end position="227"/>
    </location>
</feature>
<dbReference type="AlphaFoldDB" id="A0AAX3YGJ8"/>
<dbReference type="EMBL" id="CP130953">
    <property type="protein sequence ID" value="WLF47213.1"/>
    <property type="molecule type" value="Genomic_DNA"/>
</dbReference>
<sequence length="227" mass="25422">MNVLTVPITLLRLQYTILRIPLQLVEDQLMSRLATESPARLMYERTLGVLDGAVGSALGDRDTERRGDALTERSDALARAAKLEEEAARTEAEADTALETKRKQVQKEQAAAREAKQRDVEQARRREVERKQAAERDAQHRKQVAKKNADQLAAQRTQAAEAEHRAEQTELREAEKVAAGPAKARLKDAANKQDEAADKRARADRAEKLAEAEKDKRRNETAVNGQR</sequence>
<organism evidence="3 5">
    <name type="scientific">Rhodococcus opacus</name>
    <name type="common">Nocardia opaca</name>
    <dbReference type="NCBI Taxonomy" id="37919"/>
    <lineage>
        <taxon>Bacteria</taxon>
        <taxon>Bacillati</taxon>
        <taxon>Actinomycetota</taxon>
        <taxon>Actinomycetes</taxon>
        <taxon>Mycobacteriales</taxon>
        <taxon>Nocardiaceae</taxon>
        <taxon>Rhodococcus</taxon>
    </lineage>
</organism>
<name>A0AAX3YGJ8_RHOOP</name>
<feature type="compositionally biased region" description="Basic and acidic residues" evidence="1">
    <location>
        <begin position="161"/>
        <end position="176"/>
    </location>
</feature>
<feature type="compositionally biased region" description="Basic and acidic residues" evidence="1">
    <location>
        <begin position="185"/>
        <end position="220"/>
    </location>
</feature>
<dbReference type="RefSeq" id="WP_269591033.1">
    <property type="nucleotide sequence ID" value="NZ_CP130953.1"/>
</dbReference>
<reference evidence="2" key="1">
    <citation type="submission" date="2022-12" db="EMBL/GenBank/DDBJ databases">
        <authorList>
            <person name="Krivoruchko A.V."/>
            <person name="Elkin A."/>
        </authorList>
    </citation>
    <scope>NUCLEOTIDE SEQUENCE</scope>
    <source>
        <strain evidence="2">IEGM 249</strain>
    </source>
</reference>
<keyword evidence="3" id="KW-0648">Protein biosynthesis</keyword>
<evidence type="ECO:0000256" key="1">
    <source>
        <dbReference type="SAM" id="MobiDB-lite"/>
    </source>
</evidence>
<keyword evidence="3" id="KW-0396">Initiation factor</keyword>
<gene>
    <name evidence="2" type="ORF">O4328_07270</name>
    <name evidence="3" type="ORF">Q5707_36100</name>
</gene>
<evidence type="ECO:0000313" key="5">
    <source>
        <dbReference type="Proteomes" id="UP001231166"/>
    </source>
</evidence>
<keyword evidence="4" id="KW-1185">Reference proteome</keyword>
<accession>A0AAX3YGJ8</accession>
<evidence type="ECO:0000313" key="3">
    <source>
        <dbReference type="EMBL" id="WLF47213.1"/>
    </source>
</evidence>
<dbReference type="GO" id="GO:0003743">
    <property type="term" value="F:translation initiation factor activity"/>
    <property type="evidence" value="ECO:0007669"/>
    <property type="project" value="UniProtKB-KW"/>
</dbReference>
<dbReference type="Proteomes" id="UP001231166">
    <property type="component" value="Chromosome"/>
</dbReference>
<evidence type="ECO:0000313" key="2">
    <source>
        <dbReference type="EMBL" id="MCZ4583488.1"/>
    </source>
</evidence>
<proteinExistence type="predicted"/>
<reference evidence="3" key="2">
    <citation type="submission" date="2023-07" db="EMBL/GenBank/DDBJ databases">
        <title>Genomic analysis of Rhodococcus opacus VOC-14 with glycol ethers degradation activity.</title>
        <authorList>
            <person name="Narkevich D.A."/>
            <person name="Hlushen A.M."/>
            <person name="Akhremchuk A.E."/>
            <person name="Sikolenko M.A."/>
            <person name="Valentovich L.N."/>
        </authorList>
    </citation>
    <scope>NUCLEOTIDE SEQUENCE</scope>
    <source>
        <strain evidence="3">VOC-14</strain>
    </source>
</reference>